<evidence type="ECO:0000313" key="2">
    <source>
        <dbReference type="Proteomes" id="UP001418637"/>
    </source>
</evidence>
<dbReference type="Pfam" id="PF00132">
    <property type="entry name" value="Hexapep"/>
    <property type="match status" value="1"/>
</dbReference>
<name>A0ABV0BKI7_9HYPH</name>
<dbReference type="PANTHER" id="PTHR13061:SF29">
    <property type="entry name" value="GAMMA CARBONIC ANHYDRASE-LIKE 1, MITOCHONDRIAL-RELATED"/>
    <property type="match status" value="1"/>
</dbReference>
<dbReference type="Gene3D" id="2.160.10.10">
    <property type="entry name" value="Hexapeptide repeat proteins"/>
    <property type="match status" value="1"/>
</dbReference>
<dbReference type="EMBL" id="JBBYXI010000003">
    <property type="protein sequence ID" value="MEN3931504.1"/>
    <property type="molecule type" value="Genomic_DNA"/>
</dbReference>
<organism evidence="1 2">
    <name type="scientific">Hohaiivirga grylli</name>
    <dbReference type="NCBI Taxonomy" id="3133970"/>
    <lineage>
        <taxon>Bacteria</taxon>
        <taxon>Pseudomonadati</taxon>
        <taxon>Pseudomonadota</taxon>
        <taxon>Alphaproteobacteria</taxon>
        <taxon>Hyphomicrobiales</taxon>
        <taxon>Methylobacteriaceae</taxon>
        <taxon>Hohaiivirga</taxon>
    </lineage>
</organism>
<dbReference type="InterPro" id="IPR011004">
    <property type="entry name" value="Trimer_LpxA-like_sf"/>
</dbReference>
<dbReference type="Proteomes" id="UP001418637">
    <property type="component" value="Unassembled WGS sequence"/>
</dbReference>
<protein>
    <submittedName>
        <fullName evidence="1">Gamma carbonic anhydrase family protein</fullName>
    </submittedName>
</protein>
<dbReference type="InterPro" id="IPR050484">
    <property type="entry name" value="Transf_Hexapept/Carb_Anhydrase"/>
</dbReference>
<dbReference type="CDD" id="cd04645">
    <property type="entry name" value="LbH_gamma_CA_like"/>
    <property type="match status" value="1"/>
</dbReference>
<evidence type="ECO:0000313" key="1">
    <source>
        <dbReference type="EMBL" id="MEN3931504.1"/>
    </source>
</evidence>
<accession>A0ABV0BKI7</accession>
<dbReference type="InterPro" id="IPR047324">
    <property type="entry name" value="LbH_gamma_CA-like"/>
</dbReference>
<dbReference type="SUPFAM" id="SSF51161">
    <property type="entry name" value="Trimeric LpxA-like enzymes"/>
    <property type="match status" value="1"/>
</dbReference>
<keyword evidence="2" id="KW-1185">Reference proteome</keyword>
<gene>
    <name evidence="1" type="ORF">WJT86_10595</name>
</gene>
<sequence>MPIYALGEDTPILPDNGEFWIAPDAQVMGKVRLAPDTSIWFGAILRGDNELIDIGEGSNIQDGVVIHTDVGIPFQVGKGCTIGHRAILHGCQIGDNTLIGMGAVILNQAVIGKNCLVGANALVTEGKTFPDNSLIVGAPARAIRALTEDEVAKLAKAAQRYVANSKRFKAQLKAQP</sequence>
<dbReference type="PANTHER" id="PTHR13061">
    <property type="entry name" value="DYNACTIN SUBUNIT P25"/>
    <property type="match status" value="1"/>
</dbReference>
<comment type="caution">
    <text evidence="1">The sequence shown here is derived from an EMBL/GenBank/DDBJ whole genome shotgun (WGS) entry which is preliminary data.</text>
</comment>
<proteinExistence type="predicted"/>
<reference evidence="1 2" key="1">
    <citation type="submission" date="2024-04" db="EMBL/GenBank/DDBJ databases">
        <title>A novel species isolated from cricket.</title>
        <authorList>
            <person name="Wang H.-C."/>
        </authorList>
    </citation>
    <scope>NUCLEOTIDE SEQUENCE [LARGE SCALE GENOMIC DNA]</scope>
    <source>
        <strain evidence="1 2">WL0021</strain>
    </source>
</reference>
<dbReference type="RefSeq" id="WP_346337530.1">
    <property type="nucleotide sequence ID" value="NZ_JBBYXI010000003.1"/>
</dbReference>
<dbReference type="InterPro" id="IPR001451">
    <property type="entry name" value="Hexapep"/>
</dbReference>